<organism evidence="3 4">
    <name type="scientific">Cylindrotheca closterium</name>
    <dbReference type="NCBI Taxonomy" id="2856"/>
    <lineage>
        <taxon>Eukaryota</taxon>
        <taxon>Sar</taxon>
        <taxon>Stramenopiles</taxon>
        <taxon>Ochrophyta</taxon>
        <taxon>Bacillariophyta</taxon>
        <taxon>Bacillariophyceae</taxon>
        <taxon>Bacillariophycidae</taxon>
        <taxon>Bacillariales</taxon>
        <taxon>Bacillariaceae</taxon>
        <taxon>Cylindrotheca</taxon>
    </lineage>
</organism>
<dbReference type="EMBL" id="CAKOGP040000280">
    <property type="protein sequence ID" value="CAJ1933547.1"/>
    <property type="molecule type" value="Genomic_DNA"/>
</dbReference>
<sequence>MAAKNNIPSGTTKFDVLLGRGRGNFNNLGNKNFRKMVEEDYEYWEHSNKERQQEIALAIVSEIQSGNEEAGIPRGRFLIKQKVEGCERFTEITTEKAVATTLQCFRNMKSKKKTGSVSALDQIANLAKYTSMNNQKDTFNEKVESILSSPKLEAAIVALLVQHEDPQNQPPIVGPLSINHVANQGNGDAANLQPRSVPTVDSAASLSLENGSNTGVLGVFDSIDEAIVSWANGSIGDITDADRSTVASIINAGLSFEDESKMGELEFCFGEQIHGEGQYTGTVFKGKPHGAGYMFYDNGRTAIACGSWRNGKLEGQACIFYRNQDKCYATFENHHKHGTGTYFYNKKNERYVGNYFLDKKHGKGIYTDSKGNIYNGDFAQGQFHGKGTLKYANGRRVLGHFEKWKLRSEIKRRRPKQMIDDDAATQLARKKSKLDME</sequence>
<dbReference type="Pfam" id="PF20710">
    <property type="entry name" value="DUF6824"/>
    <property type="match status" value="1"/>
</dbReference>
<gene>
    <name evidence="3" type="ORF">CYCCA115_LOCUS3354</name>
</gene>
<protein>
    <recommendedName>
        <fullName evidence="2">DUF6824 domain-containing protein</fullName>
    </recommendedName>
</protein>
<dbReference type="PANTHER" id="PTHR23084">
    <property type="entry name" value="PHOSPHATIDYLINOSITOL-4-PHOSPHATE 5-KINASE RELATED"/>
    <property type="match status" value="1"/>
</dbReference>
<proteinExistence type="predicted"/>
<evidence type="ECO:0000313" key="4">
    <source>
        <dbReference type="Proteomes" id="UP001295423"/>
    </source>
</evidence>
<evidence type="ECO:0000259" key="2">
    <source>
        <dbReference type="Pfam" id="PF20710"/>
    </source>
</evidence>
<dbReference type="InterPro" id="IPR049227">
    <property type="entry name" value="DUF6824"/>
</dbReference>
<keyword evidence="1" id="KW-0677">Repeat</keyword>
<reference evidence="3" key="1">
    <citation type="submission" date="2023-08" db="EMBL/GenBank/DDBJ databases">
        <authorList>
            <person name="Audoor S."/>
            <person name="Bilcke G."/>
        </authorList>
    </citation>
    <scope>NUCLEOTIDE SEQUENCE</scope>
</reference>
<dbReference type="SUPFAM" id="SSF82185">
    <property type="entry name" value="Histone H3 K4-specific methyltransferase SET7/9 N-terminal domain"/>
    <property type="match status" value="2"/>
</dbReference>
<dbReference type="InterPro" id="IPR003409">
    <property type="entry name" value="MORN"/>
</dbReference>
<feature type="domain" description="DUF6824" evidence="2">
    <location>
        <begin position="15"/>
        <end position="107"/>
    </location>
</feature>
<keyword evidence="4" id="KW-1185">Reference proteome</keyword>
<dbReference type="Gene3D" id="2.20.110.10">
    <property type="entry name" value="Histone H3 K4-specific methyltransferase SET7/9 N-terminal domain"/>
    <property type="match status" value="2"/>
</dbReference>
<dbReference type="Proteomes" id="UP001295423">
    <property type="component" value="Unassembled WGS sequence"/>
</dbReference>
<dbReference type="AlphaFoldDB" id="A0AAD2CGN9"/>
<evidence type="ECO:0000313" key="3">
    <source>
        <dbReference type="EMBL" id="CAJ1933547.1"/>
    </source>
</evidence>
<dbReference type="PANTHER" id="PTHR23084:SF263">
    <property type="entry name" value="MORN REPEAT-CONTAINING PROTEIN 1"/>
    <property type="match status" value="1"/>
</dbReference>
<accession>A0AAD2CGN9</accession>
<comment type="caution">
    <text evidence="3">The sequence shown here is derived from an EMBL/GenBank/DDBJ whole genome shotgun (WGS) entry which is preliminary data.</text>
</comment>
<evidence type="ECO:0000256" key="1">
    <source>
        <dbReference type="ARBA" id="ARBA00022737"/>
    </source>
</evidence>
<dbReference type="Pfam" id="PF02493">
    <property type="entry name" value="MORN"/>
    <property type="match status" value="5"/>
</dbReference>
<name>A0AAD2CGN9_9STRA</name>
<dbReference type="SMART" id="SM00698">
    <property type="entry name" value="MORN"/>
    <property type="match status" value="3"/>
</dbReference>